<accession>A0A4Y2PUJ5</accession>
<gene>
    <name evidence="2" type="ORF">AVEN_198586_1</name>
</gene>
<protein>
    <submittedName>
        <fullName evidence="2">Uncharacterized protein</fullName>
    </submittedName>
</protein>
<dbReference type="EMBL" id="BGPR01012176">
    <property type="protein sequence ID" value="GBN54911.1"/>
    <property type="molecule type" value="Genomic_DNA"/>
</dbReference>
<keyword evidence="1" id="KW-0812">Transmembrane</keyword>
<comment type="caution">
    <text evidence="2">The sequence shown here is derived from an EMBL/GenBank/DDBJ whole genome shotgun (WGS) entry which is preliminary data.</text>
</comment>
<feature type="transmembrane region" description="Helical" evidence="1">
    <location>
        <begin position="12"/>
        <end position="29"/>
    </location>
</feature>
<sequence length="132" mass="14501">MSTICRSSKVSSLHSFCCAVSGILIYNLVTRLIKFQPELPDIGRGVQTELPLVNSDRSFNQMAGTSRKVHDPFASSYFAGCYGIFSDERTVRGDPSPVGFSENTKGLVVHIGTCSCVLRRSREPPMNLQGRI</sequence>
<organism evidence="2 3">
    <name type="scientific">Araneus ventricosus</name>
    <name type="common">Orbweaver spider</name>
    <name type="synonym">Epeira ventricosa</name>
    <dbReference type="NCBI Taxonomy" id="182803"/>
    <lineage>
        <taxon>Eukaryota</taxon>
        <taxon>Metazoa</taxon>
        <taxon>Ecdysozoa</taxon>
        <taxon>Arthropoda</taxon>
        <taxon>Chelicerata</taxon>
        <taxon>Arachnida</taxon>
        <taxon>Araneae</taxon>
        <taxon>Araneomorphae</taxon>
        <taxon>Entelegynae</taxon>
        <taxon>Araneoidea</taxon>
        <taxon>Araneidae</taxon>
        <taxon>Araneus</taxon>
    </lineage>
</organism>
<evidence type="ECO:0000256" key="1">
    <source>
        <dbReference type="SAM" id="Phobius"/>
    </source>
</evidence>
<keyword evidence="3" id="KW-1185">Reference proteome</keyword>
<dbReference type="AlphaFoldDB" id="A0A4Y2PUJ5"/>
<evidence type="ECO:0000313" key="3">
    <source>
        <dbReference type="Proteomes" id="UP000499080"/>
    </source>
</evidence>
<reference evidence="2 3" key="1">
    <citation type="journal article" date="2019" name="Sci. Rep.">
        <title>Orb-weaving spider Araneus ventricosus genome elucidates the spidroin gene catalogue.</title>
        <authorList>
            <person name="Kono N."/>
            <person name="Nakamura H."/>
            <person name="Ohtoshi R."/>
            <person name="Moran D.A.P."/>
            <person name="Shinohara A."/>
            <person name="Yoshida Y."/>
            <person name="Fujiwara M."/>
            <person name="Mori M."/>
            <person name="Tomita M."/>
            <person name="Arakawa K."/>
        </authorList>
    </citation>
    <scope>NUCLEOTIDE SEQUENCE [LARGE SCALE GENOMIC DNA]</scope>
</reference>
<name>A0A4Y2PUJ5_ARAVE</name>
<dbReference type="Proteomes" id="UP000499080">
    <property type="component" value="Unassembled WGS sequence"/>
</dbReference>
<keyword evidence="1" id="KW-0472">Membrane</keyword>
<evidence type="ECO:0000313" key="2">
    <source>
        <dbReference type="EMBL" id="GBN54911.1"/>
    </source>
</evidence>
<keyword evidence="1" id="KW-1133">Transmembrane helix</keyword>
<proteinExistence type="predicted"/>